<dbReference type="Proteomes" id="UP001175271">
    <property type="component" value="Unassembled WGS sequence"/>
</dbReference>
<keyword evidence="9" id="KW-1185">Reference proteome</keyword>
<dbReference type="SMART" id="SM00326">
    <property type="entry name" value="SH3"/>
    <property type="match status" value="1"/>
</dbReference>
<dbReference type="InterPro" id="IPR001452">
    <property type="entry name" value="SH3_domain"/>
</dbReference>
<dbReference type="PRINTS" id="PR00452">
    <property type="entry name" value="SH3DOMAIN"/>
</dbReference>
<dbReference type="GO" id="GO:0097320">
    <property type="term" value="P:plasma membrane tubulation"/>
    <property type="evidence" value="ECO:0007669"/>
    <property type="project" value="TreeGrafter"/>
</dbReference>
<dbReference type="SUPFAM" id="SSF103657">
    <property type="entry name" value="BAR/IMD domain-like"/>
    <property type="match status" value="1"/>
</dbReference>
<dbReference type="GO" id="GO:0005886">
    <property type="term" value="C:plasma membrane"/>
    <property type="evidence" value="ECO:0007669"/>
    <property type="project" value="TreeGrafter"/>
</dbReference>
<dbReference type="InterPro" id="IPR027267">
    <property type="entry name" value="AH/BAR_dom_sf"/>
</dbReference>
<evidence type="ECO:0000256" key="2">
    <source>
        <dbReference type="ARBA" id="ARBA00022443"/>
    </source>
</evidence>
<dbReference type="AlphaFoldDB" id="A0AA39H810"/>
<dbReference type="Pfam" id="PF14604">
    <property type="entry name" value="SH3_9"/>
    <property type="match status" value="1"/>
</dbReference>
<dbReference type="PROSITE" id="PS50002">
    <property type="entry name" value="SH3"/>
    <property type="match status" value="1"/>
</dbReference>
<dbReference type="PROSITE" id="PS51741">
    <property type="entry name" value="F_BAR"/>
    <property type="match status" value="1"/>
</dbReference>
<dbReference type="PANTHER" id="PTHR23065">
    <property type="entry name" value="PROLINE-SERINE-THREONINE PHOSPHATASE INTERACTING PROTEIN 1"/>
    <property type="match status" value="1"/>
</dbReference>
<evidence type="ECO:0000259" key="6">
    <source>
        <dbReference type="PROSITE" id="PS50002"/>
    </source>
</evidence>
<reference evidence="8" key="1">
    <citation type="submission" date="2023-06" db="EMBL/GenBank/DDBJ databases">
        <title>Genomic analysis of the entomopathogenic nematode Steinernema hermaphroditum.</title>
        <authorList>
            <person name="Schwarz E.M."/>
            <person name="Heppert J.K."/>
            <person name="Baniya A."/>
            <person name="Schwartz H.T."/>
            <person name="Tan C.-H."/>
            <person name="Antoshechkin I."/>
            <person name="Sternberg P.W."/>
            <person name="Goodrich-Blair H."/>
            <person name="Dillman A.R."/>
        </authorList>
    </citation>
    <scope>NUCLEOTIDE SEQUENCE</scope>
    <source>
        <strain evidence="8">PS9179</strain>
        <tissue evidence="8">Whole animal</tissue>
    </source>
</reference>
<dbReference type="PANTHER" id="PTHR23065:SF11">
    <property type="entry name" value="SYNDAPIN, ISOFORM C"/>
    <property type="match status" value="1"/>
</dbReference>
<keyword evidence="4" id="KW-0175">Coiled coil</keyword>
<dbReference type="InterPro" id="IPR031160">
    <property type="entry name" value="F_BAR_dom"/>
</dbReference>
<dbReference type="EMBL" id="JAUCMV010000004">
    <property type="protein sequence ID" value="KAK0400800.1"/>
    <property type="molecule type" value="Genomic_DNA"/>
</dbReference>
<evidence type="ECO:0000259" key="7">
    <source>
        <dbReference type="PROSITE" id="PS51741"/>
    </source>
</evidence>
<dbReference type="Pfam" id="PF00611">
    <property type="entry name" value="FCH"/>
    <property type="match status" value="1"/>
</dbReference>
<feature type="domain" description="F-BAR" evidence="7">
    <location>
        <begin position="8"/>
        <end position="287"/>
    </location>
</feature>
<dbReference type="Gene3D" id="1.20.1270.60">
    <property type="entry name" value="Arfaptin homology (AH) domain/BAR domain"/>
    <property type="match status" value="1"/>
</dbReference>
<feature type="region of interest" description="Disordered" evidence="5">
    <location>
        <begin position="379"/>
        <end position="436"/>
    </location>
</feature>
<protein>
    <recommendedName>
        <fullName evidence="10">SH3 domain-containing protein</fullName>
    </recommendedName>
</protein>
<dbReference type="SMART" id="SM00055">
    <property type="entry name" value="FCH"/>
    <property type="match status" value="1"/>
</dbReference>
<dbReference type="Gene3D" id="2.30.30.40">
    <property type="entry name" value="SH3 Domains"/>
    <property type="match status" value="1"/>
</dbReference>
<keyword evidence="2 3" id="KW-0728">SH3 domain</keyword>
<proteinExistence type="predicted"/>
<evidence type="ECO:0000256" key="4">
    <source>
        <dbReference type="PROSITE-ProRule" id="PRU01077"/>
    </source>
</evidence>
<sequence length="502" mass="56976">MSAQNIPNSVNAGFWEIGAYKSNVKRVKDGLDQIDDFTRMIKERYIVIELKYGKALQAWNQKWAAHVDKSVPAGSIKNCWANVLNEGHELAKVHLDVKERLNDEITKTVALFKKENHHPSAFRAPKEMRDIEDAFEKAQRQWKKLYDKVECARKAYHSSCKNEKSTYVQLMNSQADTSVSVDAADKLRERHEKCKDEASRLKGVYETQLREITNYNSVYIENMTFVFEKCQQTEMKRMKFVVEMISGMQKVLIDLISSSRLSNVHQNLQRLFSETSENLLSADLSEWSRTFGVDAPTKWPEFEEYTPEIRNIGSRKNSQKDTGGVVLMRQRIRSEDGGLTPLKGSSSCDDILRDSQNIASASETSALKRFSAIGDYVTDTPVSKTRNQRHTPTNPMADPFPMPTPERSDPTATGDAANYEHHSGPPSVANTDSTDSLKYGEFTSRGHAKVLYDYTPVEDDEIKLEKGEIIEVLSEPDQLGWCYGRKDGQKGLFPASYVQPVE</sequence>
<comment type="caution">
    <text evidence="8">The sequence shown here is derived from an EMBL/GenBank/DDBJ whole genome shotgun (WGS) entry which is preliminary data.</text>
</comment>
<evidence type="ECO:0008006" key="10">
    <source>
        <dbReference type="Google" id="ProtNLM"/>
    </source>
</evidence>
<evidence type="ECO:0000256" key="3">
    <source>
        <dbReference type="PROSITE-ProRule" id="PRU00192"/>
    </source>
</evidence>
<comment type="subcellular location">
    <subcellularLocation>
        <location evidence="1">Endomembrane system</location>
        <topology evidence="1">Peripheral membrane protein</topology>
    </subcellularLocation>
</comment>
<feature type="domain" description="SH3" evidence="6">
    <location>
        <begin position="443"/>
        <end position="502"/>
    </location>
</feature>
<dbReference type="FunFam" id="1.20.1270.60:FF:000009">
    <property type="entry name" value="Protein kinase C and casein kinase substrate in neurons 2"/>
    <property type="match status" value="1"/>
</dbReference>
<dbReference type="GO" id="GO:0005543">
    <property type="term" value="F:phospholipid binding"/>
    <property type="evidence" value="ECO:0007669"/>
    <property type="project" value="TreeGrafter"/>
</dbReference>
<dbReference type="GO" id="GO:0005768">
    <property type="term" value="C:endosome"/>
    <property type="evidence" value="ECO:0007669"/>
    <property type="project" value="TreeGrafter"/>
</dbReference>
<organism evidence="8 9">
    <name type="scientific">Steinernema hermaphroditum</name>
    <dbReference type="NCBI Taxonomy" id="289476"/>
    <lineage>
        <taxon>Eukaryota</taxon>
        <taxon>Metazoa</taxon>
        <taxon>Ecdysozoa</taxon>
        <taxon>Nematoda</taxon>
        <taxon>Chromadorea</taxon>
        <taxon>Rhabditida</taxon>
        <taxon>Tylenchina</taxon>
        <taxon>Panagrolaimomorpha</taxon>
        <taxon>Strongyloidoidea</taxon>
        <taxon>Steinernematidae</taxon>
        <taxon>Steinernema</taxon>
    </lineage>
</organism>
<dbReference type="InterPro" id="IPR036028">
    <property type="entry name" value="SH3-like_dom_sf"/>
</dbReference>
<name>A0AA39H810_9BILA</name>
<evidence type="ECO:0000256" key="5">
    <source>
        <dbReference type="SAM" id="MobiDB-lite"/>
    </source>
</evidence>
<dbReference type="InterPro" id="IPR001060">
    <property type="entry name" value="FCH_dom"/>
</dbReference>
<accession>A0AA39H810</accession>
<evidence type="ECO:0000313" key="9">
    <source>
        <dbReference type="Proteomes" id="UP001175271"/>
    </source>
</evidence>
<dbReference type="GO" id="GO:0030100">
    <property type="term" value="P:regulation of endocytosis"/>
    <property type="evidence" value="ECO:0007669"/>
    <property type="project" value="TreeGrafter"/>
</dbReference>
<evidence type="ECO:0000256" key="1">
    <source>
        <dbReference type="ARBA" id="ARBA00004184"/>
    </source>
</evidence>
<dbReference type="SUPFAM" id="SSF50044">
    <property type="entry name" value="SH3-domain"/>
    <property type="match status" value="1"/>
</dbReference>
<gene>
    <name evidence="8" type="ORF">QR680_015457</name>
</gene>
<dbReference type="GO" id="GO:0007010">
    <property type="term" value="P:cytoskeleton organization"/>
    <property type="evidence" value="ECO:0007669"/>
    <property type="project" value="TreeGrafter"/>
</dbReference>
<feature type="compositionally biased region" description="Polar residues" evidence="5">
    <location>
        <begin position="380"/>
        <end position="394"/>
    </location>
</feature>
<evidence type="ECO:0000313" key="8">
    <source>
        <dbReference type="EMBL" id="KAK0400800.1"/>
    </source>
</evidence>